<dbReference type="InterPro" id="IPR046540">
    <property type="entry name" value="DMFA2_C"/>
</dbReference>
<dbReference type="Pfam" id="PF20254">
    <property type="entry name" value="DMFA2_C"/>
    <property type="match status" value="1"/>
</dbReference>
<sequence>MPVSPAKRPLTPFRRIVIPLAFALVASLLPLGLPAAFLAAASAADPCAPLVNTIACENSKPGAPADEWDINGAGDDSIQGFSTEMSINAGQPVQFKVDTKATNYTIAIYRTGWYQGLGARKVADVTPSALRQTQPQCLTDLATELYDCGTWAVSATWNVPSTAVSGVYFALLTRPDTGGQSHITFVVRNDSSHSDVVFQTSDPTWQAYNTYGGSDFYQGASNGRAYKISYNRPVVTRGASEGRDFYFSNEYPMVRFMEKNGYDVSYISGLDTDRSGGLLLNHKVFLSVGHDEYWSGNQRTNVEAARDAGVNLQFLSGNEVYWRVRYEPSPVNGAAHRTITSYKETWANGKIDPSTQWTGTWRDPRFASQANGAGLPENALTGTLYMSNYTDLPITVSAAEGKTRLWRNTSLTSLAANTTAALAPHTIGYESDEDLDNGFRPAGLIKLSTTTGPTSQYLRDFGNVVTPGTTTHNLTLYRAASGALVFGAGTVQWTWGLDQNHDGQGAAADPRMQQAQINLFADMGAQPGTRDTALAAAAASTDTTGPTATITSPAENASLAHGVSVTATGTAADVGGVVAGVEVSTDGGTSWHPAQGKQNWTYTYIQKGLTTTTLKVRAVDDSANIGATATRNLQLTGPYSVFGQQVPETVDANDGGAYELGMRITPSVDGFITGARFYKSAANTGTHVASLWNAAGQRLTTATYTSETASGWQKVTFPQTIAVTAGTTYTISYTAPKGHYASKDYQWASFGMTDPPLTVAGGFGAAPAGVYGSPDTFPTNNFGNGNYFVDALFDTTDNTPLSAVNQFPLPGASSVPQAATVGATFSRPVTPASVTLTLKTAAGASVAGATAYDATARKVTFTPSAALALGTSYTATLTGTATGGGALTAGGSWSFTTVVSAPTPGSCPCSFFDESTTPSIAEIKDGVPLTLGTRFTSTANGTVTGVKFYKSAGNTGTHVGTLWSAAGQQLASVTFANESSSGWQTAYFNQPVTMSANTEYLVAYKSPTGTYSATGNGFGNGLSVGNLRTGSDAGAYSYSTDFPGSRSNASYLVDVVVQYADSPFTGTAQQPLAGSSSVPLNSTTSAVLSKPAVASSVSIAVTGPGNTAVAGATTYDATTRKATFTPTTPLATATTYTATLTATSTTGQALSAGITWTFTTVPPARTEGTCPCTLYQDTVTPTTNEINDGVPLTLGTRFASNTAGTITGIRFYKSAGNTGTHTGALYTTTGQQLATITFTNETTAGWQTATFNQPVTITANTEYIAAYTTPNGVYSATSGGFSTGFTSGPLRTTEGSGAFISGSAYPANGSSASYLVDVVFSTVVTPPPPPPAPAALTVSAQTPAPNATNIARDATPTLTLSAPVRAGSSVQLTVAGVAVAGTSAISTDNKTITFSPTNLLPANTQVTARAVTVVSTDGATLPATSWVFTTANPANQSMFATVTPASSNILNLRATEVGVSFRTTRTGLVTAIRFYKGLLNTGTHTGSLWDSTGTRLIRATFTNESLTGWQSVTLATPIRLAANTDYVVSYNAPTGRYSYTTNYFSQARTSGYLTAAATRNGLYAFGTGATVPNLTSSATNYFVDIVFSPAS</sequence>
<dbReference type="Gene3D" id="2.60.40.1220">
    <property type="match status" value="1"/>
</dbReference>
<keyword evidence="6" id="KW-1185">Reference proteome</keyword>
<evidence type="ECO:0008006" key="7">
    <source>
        <dbReference type="Google" id="ProtNLM"/>
    </source>
</evidence>
<evidence type="ECO:0000313" key="6">
    <source>
        <dbReference type="Proteomes" id="UP000280861"/>
    </source>
</evidence>
<evidence type="ECO:0000259" key="3">
    <source>
        <dbReference type="Pfam" id="PF13313"/>
    </source>
</evidence>
<organism evidence="5 6">
    <name type="scientific">Arthrobacter ulcerisalmonis</name>
    <dbReference type="NCBI Taxonomy" id="2483813"/>
    <lineage>
        <taxon>Bacteria</taxon>
        <taxon>Bacillati</taxon>
        <taxon>Actinomycetota</taxon>
        <taxon>Actinomycetes</taxon>
        <taxon>Micrococcales</taxon>
        <taxon>Micrococcaceae</taxon>
        <taxon>Arthrobacter</taxon>
    </lineage>
</organism>
<dbReference type="Pfam" id="PF13205">
    <property type="entry name" value="Big_5"/>
    <property type="match status" value="3"/>
</dbReference>
<name>A0A3P5XSY1_9MICC</name>
<feature type="domain" description="DUF4082" evidence="3">
    <location>
        <begin position="645"/>
        <end position="789"/>
    </location>
</feature>
<feature type="domain" description="DUF4082" evidence="3">
    <location>
        <begin position="916"/>
        <end position="1052"/>
    </location>
</feature>
<evidence type="ECO:0000259" key="2">
    <source>
        <dbReference type="Pfam" id="PF13205"/>
    </source>
</evidence>
<gene>
    <name evidence="5" type="ORF">PSET11_02965</name>
</gene>
<dbReference type="SUPFAM" id="SSF81296">
    <property type="entry name" value="E set domains"/>
    <property type="match status" value="1"/>
</dbReference>
<accession>A0A3P5XSY1</accession>
<evidence type="ECO:0000256" key="1">
    <source>
        <dbReference type="ARBA" id="ARBA00022729"/>
    </source>
</evidence>
<dbReference type="InterPro" id="IPR014756">
    <property type="entry name" value="Ig_E-set"/>
</dbReference>
<dbReference type="Pfam" id="PF13313">
    <property type="entry name" value="DUF4082"/>
    <property type="match status" value="4"/>
</dbReference>
<protein>
    <recommendedName>
        <fullName evidence="7">Ig-like domain-containing protein</fullName>
    </recommendedName>
</protein>
<dbReference type="Gene3D" id="2.60.40.650">
    <property type="match status" value="1"/>
</dbReference>
<feature type="domain" description="DUF4082" evidence="3">
    <location>
        <begin position="1179"/>
        <end position="1315"/>
    </location>
</feature>
<dbReference type="InterPro" id="IPR032812">
    <property type="entry name" value="SbsA_Ig"/>
</dbReference>
<keyword evidence="1" id="KW-0732">Signal</keyword>
<proteinExistence type="predicted"/>
<evidence type="ECO:0000313" key="5">
    <source>
        <dbReference type="EMBL" id="VDC32177.1"/>
    </source>
</evidence>
<feature type="domain" description="SbsA Ig-like" evidence="2">
    <location>
        <begin position="797"/>
        <end position="897"/>
    </location>
</feature>
<reference evidence="5 6" key="1">
    <citation type="submission" date="2018-11" db="EMBL/GenBank/DDBJ databases">
        <authorList>
            <person name="Criscuolo A."/>
        </authorList>
    </citation>
    <scope>NUCLEOTIDE SEQUENCE [LARGE SCALE GENOMIC DNA]</scope>
    <source>
        <strain evidence="5">AT11b</strain>
    </source>
</reference>
<dbReference type="Proteomes" id="UP000280861">
    <property type="component" value="Unassembled WGS sequence"/>
</dbReference>
<dbReference type="InterPro" id="IPR025141">
    <property type="entry name" value="DUF4082"/>
</dbReference>
<feature type="domain" description="DUF4082" evidence="3">
    <location>
        <begin position="1443"/>
        <end position="1583"/>
    </location>
</feature>
<feature type="domain" description="SbsA Ig-like" evidence="2">
    <location>
        <begin position="1335"/>
        <end position="1430"/>
    </location>
</feature>
<dbReference type="RefSeq" id="WP_124093067.1">
    <property type="nucleotide sequence ID" value="NZ_UXAU01000040.1"/>
</dbReference>
<dbReference type="Pfam" id="PF17957">
    <property type="entry name" value="Big_7"/>
    <property type="match status" value="1"/>
</dbReference>
<evidence type="ECO:0000259" key="4">
    <source>
        <dbReference type="Pfam" id="PF20254"/>
    </source>
</evidence>
<dbReference type="OrthoDB" id="505641at2"/>
<feature type="domain" description="SbsA Ig-like" evidence="2">
    <location>
        <begin position="1063"/>
        <end position="1160"/>
    </location>
</feature>
<feature type="domain" description="N,N-dimethylformamidase beta subunit-like C-terminal" evidence="4">
    <location>
        <begin position="105"/>
        <end position="501"/>
    </location>
</feature>
<dbReference type="EMBL" id="UXAU01000040">
    <property type="protein sequence ID" value="VDC32177.1"/>
    <property type="molecule type" value="Genomic_DNA"/>
</dbReference>
<dbReference type="InterPro" id="IPR014755">
    <property type="entry name" value="Cu-Rt/internalin_Ig-like"/>
</dbReference>